<evidence type="ECO:0000256" key="1">
    <source>
        <dbReference type="SAM" id="MobiDB-lite"/>
    </source>
</evidence>
<dbReference type="GO" id="GO:0034976">
    <property type="term" value="P:response to endoplasmic reticulum stress"/>
    <property type="evidence" value="ECO:0007669"/>
    <property type="project" value="TreeGrafter"/>
</dbReference>
<reference evidence="5 6" key="1">
    <citation type="submission" date="2018-09" db="EMBL/GenBank/DDBJ databases">
        <title>whole genome sequence of T. equiperdum IVM-t1 strain.</title>
        <authorList>
            <person name="Suganuma K."/>
        </authorList>
    </citation>
    <scope>NUCLEOTIDE SEQUENCE [LARGE SCALE GENOMIC DNA]</scope>
    <source>
        <strain evidence="5 6">IVM-t1</strain>
    </source>
</reference>
<keyword evidence="2" id="KW-0472">Membrane</keyword>
<dbReference type="InterPro" id="IPR013766">
    <property type="entry name" value="Thioredoxin_domain"/>
</dbReference>
<organism evidence="5 6">
    <name type="scientific">Trypanosoma brucei equiperdum</name>
    <dbReference type="NCBI Taxonomy" id="630700"/>
    <lineage>
        <taxon>Eukaryota</taxon>
        <taxon>Discoba</taxon>
        <taxon>Euglenozoa</taxon>
        <taxon>Kinetoplastea</taxon>
        <taxon>Metakinetoplastina</taxon>
        <taxon>Trypanosomatida</taxon>
        <taxon>Trypanosomatidae</taxon>
        <taxon>Trypanosoma</taxon>
    </lineage>
</organism>
<feature type="chain" id="PRO_5018075566" evidence="3">
    <location>
        <begin position="29"/>
        <end position="589"/>
    </location>
</feature>
<feature type="domain" description="Thioredoxin" evidence="4">
    <location>
        <begin position="32"/>
        <end position="161"/>
    </location>
</feature>
<evidence type="ECO:0000259" key="4">
    <source>
        <dbReference type="PROSITE" id="PS51352"/>
    </source>
</evidence>
<dbReference type="PANTHER" id="PTHR45815:SF3">
    <property type="entry name" value="PROTEIN DISULFIDE-ISOMERASE A6"/>
    <property type="match status" value="1"/>
</dbReference>
<evidence type="ECO:0000313" key="5">
    <source>
        <dbReference type="EMBL" id="RHW72455.1"/>
    </source>
</evidence>
<dbReference type="InterPro" id="IPR036249">
    <property type="entry name" value="Thioredoxin-like_sf"/>
</dbReference>
<dbReference type="EMBL" id="QSBY01000005">
    <property type="protein sequence ID" value="RHW72455.1"/>
    <property type="molecule type" value="Genomic_DNA"/>
</dbReference>
<sequence>MQRTKSLLHVLPVVALVLFLLITEVSVAGGVVDLGNEVREDTIPLLNDDTFDSYVFSKGSNDKEGRKRGPWLIFFFAPWCGHCKAALPKYADANLQLAKLGVQHARFATVNAVKSPELALRFRVKVYPTLIYTTGKAENWHVYRGALTPETLMKFATQLHLAGTVGSFADLTSSPDEFVRAHRQDMGRRVPMYVYLPPTGSRSANAPHQREELVPGQHGVGEGEEQQGVQANNSKSIHEEKHMQKQDRLSDAREARWNVAVDAAASMEKIRFGVIYGDDVPSAWAETGITPYIAVLEAAQRCKGSGPDGALVLVDSDAYKQPQCYEGPWFEESVNIPQKSGAESVTPLLHPSFIAFFMLNGLHAVERASSSLLSAVTTTNHHYLGLLITNGPITQTDTNMLPALREVVQERNEARRTVAVGLEPQRRVSLAYVDGRTHEAWRTQYKVKLEELPAFVVVDPRRNKVYRLRRHTPHFEVIKFFLPWPRGGEQQSVIVSFIADVERGVAVGEKMTFVGEVAEHLLRLPGVEFLYEVLEFEDSLLVVVVLALFVFAIVLLIVLVVEPVFERRADERMTGYGERDTSAVEKKRS</sequence>
<dbReference type="CDD" id="cd02961">
    <property type="entry name" value="PDI_a_family"/>
    <property type="match status" value="1"/>
</dbReference>
<keyword evidence="2" id="KW-0812">Transmembrane</keyword>
<protein>
    <submittedName>
        <fullName evidence="5">Disulfide isomerase</fullName>
    </submittedName>
</protein>
<gene>
    <name evidence="5" type="ORF">DPX39_050016100</name>
</gene>
<proteinExistence type="predicted"/>
<dbReference type="Proteomes" id="UP000266743">
    <property type="component" value="Chromosome 5"/>
</dbReference>
<dbReference type="GO" id="GO:0005788">
    <property type="term" value="C:endoplasmic reticulum lumen"/>
    <property type="evidence" value="ECO:0007669"/>
    <property type="project" value="TreeGrafter"/>
</dbReference>
<keyword evidence="2" id="KW-1133">Transmembrane helix</keyword>
<dbReference type="Pfam" id="PF00085">
    <property type="entry name" value="Thioredoxin"/>
    <property type="match status" value="1"/>
</dbReference>
<dbReference type="SUPFAM" id="SSF52833">
    <property type="entry name" value="Thioredoxin-like"/>
    <property type="match status" value="1"/>
</dbReference>
<evidence type="ECO:0000256" key="3">
    <source>
        <dbReference type="SAM" id="SignalP"/>
    </source>
</evidence>
<dbReference type="Gene3D" id="3.40.30.10">
    <property type="entry name" value="Glutaredoxin"/>
    <property type="match status" value="1"/>
</dbReference>
<dbReference type="GO" id="GO:0015035">
    <property type="term" value="F:protein-disulfide reductase activity"/>
    <property type="evidence" value="ECO:0007669"/>
    <property type="project" value="TreeGrafter"/>
</dbReference>
<evidence type="ECO:0000313" key="6">
    <source>
        <dbReference type="Proteomes" id="UP000266743"/>
    </source>
</evidence>
<feature type="transmembrane region" description="Helical" evidence="2">
    <location>
        <begin position="540"/>
        <end position="565"/>
    </location>
</feature>
<feature type="compositionally biased region" description="Basic and acidic residues" evidence="1">
    <location>
        <begin position="236"/>
        <end position="251"/>
    </location>
</feature>
<comment type="caution">
    <text evidence="5">The sequence shown here is derived from an EMBL/GenBank/DDBJ whole genome shotgun (WGS) entry which is preliminary data.</text>
</comment>
<dbReference type="PANTHER" id="PTHR45815">
    <property type="entry name" value="PROTEIN DISULFIDE-ISOMERASE A6"/>
    <property type="match status" value="1"/>
</dbReference>
<name>A0A3L6L880_9TRYP</name>
<keyword evidence="5" id="KW-0413">Isomerase</keyword>
<dbReference type="PROSITE" id="PS51352">
    <property type="entry name" value="THIOREDOXIN_2"/>
    <property type="match status" value="1"/>
</dbReference>
<evidence type="ECO:0000256" key="2">
    <source>
        <dbReference type="SAM" id="Phobius"/>
    </source>
</evidence>
<feature type="signal peptide" evidence="3">
    <location>
        <begin position="1"/>
        <end position="28"/>
    </location>
</feature>
<feature type="region of interest" description="Disordered" evidence="1">
    <location>
        <begin position="199"/>
        <end position="251"/>
    </location>
</feature>
<dbReference type="GO" id="GO:0016853">
    <property type="term" value="F:isomerase activity"/>
    <property type="evidence" value="ECO:0007669"/>
    <property type="project" value="UniProtKB-KW"/>
</dbReference>
<accession>A0A3L6L880</accession>
<keyword evidence="3" id="KW-0732">Signal</keyword>
<dbReference type="AlphaFoldDB" id="A0A3L6L880"/>